<dbReference type="Gene3D" id="3.80.10.10">
    <property type="entry name" value="Ribonuclease Inhibitor"/>
    <property type="match status" value="1"/>
</dbReference>
<sequence length="402" mass="46267">MACFGDLSVDLLYVIFAHVQVNKRLLNNIALSCRLFREVAQQFFVRDVTITHSPTCSRTKLFLRTLEARPDLVPHVHRLELDLLREDIHWPEEQNNIKRITSLLTNLREFRFSSRDYKIWHYEITFPLRLTSENAHTLIRKIEWCHNITFKTLYHCMSFPRIESLYCRELHGTPEELGNPDQISKRFSSLQELHIGSSMSLPAGSFQHILGMPQKLRRLRIDFHDAYGNNVKADEIAALLEPVEQTLEELTITKPKGPLISAGLVNLSGFASLKKLALPFKFLFPQARLQSTLEVDTILPPRLNELKLYFVAITLEVGSVSIEDNYRNVFTWVGEVTSILHNGGPRAPNTRMPELQNVILEKAKVGGYPGDLSEVTVETIMKFWKDREDDGDSRVAVRYQVE</sequence>
<dbReference type="EMBL" id="MU006816">
    <property type="protein sequence ID" value="KAF2634691.1"/>
    <property type="molecule type" value="Genomic_DNA"/>
</dbReference>
<protein>
    <recommendedName>
        <fullName evidence="3">F-box domain-containing protein</fullName>
    </recommendedName>
</protein>
<dbReference type="InterPro" id="IPR032675">
    <property type="entry name" value="LRR_dom_sf"/>
</dbReference>
<keyword evidence="2" id="KW-1185">Reference proteome</keyword>
<dbReference type="AlphaFoldDB" id="A0A6A6RJR2"/>
<accession>A0A6A6RJR2</accession>
<evidence type="ECO:0000313" key="2">
    <source>
        <dbReference type="Proteomes" id="UP000799753"/>
    </source>
</evidence>
<gene>
    <name evidence="1" type="ORF">P280DRAFT_474469</name>
</gene>
<reference evidence="1" key="1">
    <citation type="journal article" date="2020" name="Stud. Mycol.">
        <title>101 Dothideomycetes genomes: a test case for predicting lifestyles and emergence of pathogens.</title>
        <authorList>
            <person name="Haridas S."/>
            <person name="Albert R."/>
            <person name="Binder M."/>
            <person name="Bloem J."/>
            <person name="Labutti K."/>
            <person name="Salamov A."/>
            <person name="Andreopoulos B."/>
            <person name="Baker S."/>
            <person name="Barry K."/>
            <person name="Bills G."/>
            <person name="Bluhm B."/>
            <person name="Cannon C."/>
            <person name="Castanera R."/>
            <person name="Culley D."/>
            <person name="Daum C."/>
            <person name="Ezra D."/>
            <person name="Gonzalez J."/>
            <person name="Henrissat B."/>
            <person name="Kuo A."/>
            <person name="Liang C."/>
            <person name="Lipzen A."/>
            <person name="Lutzoni F."/>
            <person name="Magnuson J."/>
            <person name="Mondo S."/>
            <person name="Nolan M."/>
            <person name="Ohm R."/>
            <person name="Pangilinan J."/>
            <person name="Park H.-J."/>
            <person name="Ramirez L."/>
            <person name="Alfaro M."/>
            <person name="Sun H."/>
            <person name="Tritt A."/>
            <person name="Yoshinaga Y."/>
            <person name="Zwiers L.-H."/>
            <person name="Turgeon B."/>
            <person name="Goodwin S."/>
            <person name="Spatafora J."/>
            <person name="Crous P."/>
            <person name="Grigoriev I."/>
        </authorList>
    </citation>
    <scope>NUCLEOTIDE SEQUENCE</scope>
    <source>
        <strain evidence="1">CBS 473.64</strain>
    </source>
</reference>
<dbReference type="SUPFAM" id="SSF52047">
    <property type="entry name" value="RNI-like"/>
    <property type="match status" value="1"/>
</dbReference>
<evidence type="ECO:0008006" key="3">
    <source>
        <dbReference type="Google" id="ProtNLM"/>
    </source>
</evidence>
<organism evidence="1 2">
    <name type="scientific">Massarina eburnea CBS 473.64</name>
    <dbReference type="NCBI Taxonomy" id="1395130"/>
    <lineage>
        <taxon>Eukaryota</taxon>
        <taxon>Fungi</taxon>
        <taxon>Dikarya</taxon>
        <taxon>Ascomycota</taxon>
        <taxon>Pezizomycotina</taxon>
        <taxon>Dothideomycetes</taxon>
        <taxon>Pleosporomycetidae</taxon>
        <taxon>Pleosporales</taxon>
        <taxon>Massarineae</taxon>
        <taxon>Massarinaceae</taxon>
        <taxon>Massarina</taxon>
    </lineage>
</organism>
<name>A0A6A6RJR2_9PLEO</name>
<evidence type="ECO:0000313" key="1">
    <source>
        <dbReference type="EMBL" id="KAF2634691.1"/>
    </source>
</evidence>
<proteinExistence type="predicted"/>
<dbReference type="OrthoDB" id="3719074at2759"/>
<dbReference type="Proteomes" id="UP000799753">
    <property type="component" value="Unassembled WGS sequence"/>
</dbReference>